<dbReference type="Proteomes" id="UP001237642">
    <property type="component" value="Unassembled WGS sequence"/>
</dbReference>
<evidence type="ECO:0000313" key="4">
    <source>
        <dbReference type="EMBL" id="KAK1360317.1"/>
    </source>
</evidence>
<keyword evidence="5" id="KW-1185">Reference proteome</keyword>
<dbReference type="InterPro" id="IPR011990">
    <property type="entry name" value="TPR-like_helical_dom_sf"/>
</dbReference>
<protein>
    <submittedName>
        <fullName evidence="4">Pentatricopeptide repeat-containing protein</fullName>
    </submittedName>
</protein>
<feature type="repeat" description="PPR" evidence="3">
    <location>
        <begin position="530"/>
        <end position="564"/>
    </location>
</feature>
<evidence type="ECO:0000313" key="5">
    <source>
        <dbReference type="Proteomes" id="UP001237642"/>
    </source>
</evidence>
<evidence type="ECO:0000256" key="2">
    <source>
        <dbReference type="ARBA" id="ARBA00022737"/>
    </source>
</evidence>
<dbReference type="EMBL" id="JAUIZM010000010">
    <property type="protein sequence ID" value="KAK1360317.1"/>
    <property type="molecule type" value="Genomic_DNA"/>
</dbReference>
<proteinExistence type="inferred from homology"/>
<feature type="repeat" description="PPR" evidence="3">
    <location>
        <begin position="495"/>
        <end position="529"/>
    </location>
</feature>
<dbReference type="InterPro" id="IPR050667">
    <property type="entry name" value="PPR-containing_protein"/>
</dbReference>
<organism evidence="4 5">
    <name type="scientific">Heracleum sosnowskyi</name>
    <dbReference type="NCBI Taxonomy" id="360622"/>
    <lineage>
        <taxon>Eukaryota</taxon>
        <taxon>Viridiplantae</taxon>
        <taxon>Streptophyta</taxon>
        <taxon>Embryophyta</taxon>
        <taxon>Tracheophyta</taxon>
        <taxon>Spermatophyta</taxon>
        <taxon>Magnoliopsida</taxon>
        <taxon>eudicotyledons</taxon>
        <taxon>Gunneridae</taxon>
        <taxon>Pentapetalae</taxon>
        <taxon>asterids</taxon>
        <taxon>campanulids</taxon>
        <taxon>Apiales</taxon>
        <taxon>Apiaceae</taxon>
        <taxon>Apioideae</taxon>
        <taxon>apioid superclade</taxon>
        <taxon>Tordylieae</taxon>
        <taxon>Tordyliinae</taxon>
        <taxon>Heracleum</taxon>
    </lineage>
</organism>
<dbReference type="PROSITE" id="PS51375">
    <property type="entry name" value="PPR"/>
    <property type="match status" value="11"/>
</dbReference>
<evidence type="ECO:0000256" key="1">
    <source>
        <dbReference type="ARBA" id="ARBA00007626"/>
    </source>
</evidence>
<dbReference type="AlphaFoldDB" id="A0AAD8M5N5"/>
<comment type="similarity">
    <text evidence="1">Belongs to the PPR family. P subfamily.</text>
</comment>
<dbReference type="NCBIfam" id="TIGR00756">
    <property type="entry name" value="PPR"/>
    <property type="match status" value="9"/>
</dbReference>
<sequence>MDRRVDNYVGKQSDGLIRRRERKLFLMVGRVIKTLNMSAARQISFWGCSKNYGFDRSMNHFRTIVHIFALAGMQNEVFIFLRDIVYYYRDWNLDMSCLFIDLLDSTNDATSLSLLAGVLIKVFASNSMLENAVGVFRQSKERGLMPNIFSCNFLLKCLAQAGMVEYMFSLFDEMGNTGPTPCVYTYTIIMSYYCKRETVNMETSTTILEVMEKSGIEPSVVTYCVYVSGLCRAGGHELALDYIRGLGCRNEPLNTYCFNAVIRSFCEKGKLDEAWRVLEEMKSCGVPPDLGSYSVLIDGFCRNRNLEKGFALIKDMECTGIKPSPICYSAIVVALCNIGHTDTLVNIFYNPDNCGYNFDYHSYDILIRMCCVQGDSEYDPKLMEEMMRNNWTPNRSFIVDTCKFVLEKATLDFFKIMEEVGVQPDIVTCNSVTLRYCNEGRLKEALQFLDEMYDRDIIPNKYTYNEVINRLCKEGEPGRALQIVALMIKRNVSLGVVLYGTLLDGYAKKLDHEEVFRLHEKMLQTGITPDRVTYTILIQTYSARREMRKARKLLNDMIIKGMNPDTVTYTSVISGFSKFGDMTEAFKIFTEMSQRGHAPSVVTYTCLIDGYCKAQRIDDADMLVDVMRRKKIALDSVTYRILIDSYYVLGKRILSFSLVNFLSSIRYFAPNAENQILETQRPKISHSHTMPAQEMPSYPEFTAFLLGHWYVFLLNRLLSCFI</sequence>
<keyword evidence="2" id="KW-0677">Repeat</keyword>
<feature type="repeat" description="PPR" evidence="3">
    <location>
        <begin position="600"/>
        <end position="634"/>
    </location>
</feature>
<reference evidence="4" key="2">
    <citation type="submission" date="2023-05" db="EMBL/GenBank/DDBJ databases">
        <authorList>
            <person name="Schelkunov M.I."/>
        </authorList>
    </citation>
    <scope>NUCLEOTIDE SEQUENCE</scope>
    <source>
        <strain evidence="4">Hsosn_3</strain>
        <tissue evidence="4">Leaf</tissue>
    </source>
</reference>
<evidence type="ECO:0000256" key="3">
    <source>
        <dbReference type="PROSITE-ProRule" id="PRU00708"/>
    </source>
</evidence>
<dbReference type="PANTHER" id="PTHR47939:SF13">
    <property type="entry name" value="OS03G0201400 PROTEIN"/>
    <property type="match status" value="1"/>
</dbReference>
<feature type="repeat" description="PPR" evidence="3">
    <location>
        <begin position="359"/>
        <end position="393"/>
    </location>
</feature>
<dbReference type="InterPro" id="IPR002885">
    <property type="entry name" value="PPR_rpt"/>
</dbReference>
<dbReference type="Gene3D" id="1.25.40.10">
    <property type="entry name" value="Tetratricopeptide repeat domain"/>
    <property type="match status" value="5"/>
</dbReference>
<feature type="repeat" description="PPR" evidence="3">
    <location>
        <begin position="182"/>
        <end position="218"/>
    </location>
</feature>
<dbReference type="Pfam" id="PF13041">
    <property type="entry name" value="PPR_2"/>
    <property type="match status" value="5"/>
</dbReference>
<name>A0AAD8M5N5_9APIA</name>
<feature type="repeat" description="PPR" evidence="3">
    <location>
        <begin position="565"/>
        <end position="599"/>
    </location>
</feature>
<comment type="caution">
    <text evidence="4">The sequence shown here is derived from an EMBL/GenBank/DDBJ whole genome shotgun (WGS) entry which is preliminary data.</text>
</comment>
<feature type="repeat" description="PPR" evidence="3">
    <location>
        <begin position="289"/>
        <end position="323"/>
    </location>
</feature>
<gene>
    <name evidence="4" type="ORF">POM88_044791</name>
</gene>
<reference evidence="4" key="1">
    <citation type="submission" date="2023-02" db="EMBL/GenBank/DDBJ databases">
        <title>Genome of toxic invasive species Heracleum sosnowskyi carries increased number of genes despite the absence of recent whole-genome duplications.</title>
        <authorList>
            <person name="Schelkunov M."/>
            <person name="Shtratnikova V."/>
            <person name="Makarenko M."/>
            <person name="Klepikova A."/>
            <person name="Omelchenko D."/>
            <person name="Novikova G."/>
            <person name="Obukhova E."/>
            <person name="Bogdanov V."/>
            <person name="Penin A."/>
            <person name="Logacheva M."/>
        </authorList>
    </citation>
    <scope>NUCLEOTIDE SEQUENCE</scope>
    <source>
        <strain evidence="4">Hsosn_3</strain>
        <tissue evidence="4">Leaf</tissue>
    </source>
</reference>
<accession>A0AAD8M5N5</accession>
<feature type="repeat" description="PPR" evidence="3">
    <location>
        <begin position="147"/>
        <end position="181"/>
    </location>
</feature>
<feature type="repeat" description="PPR" evidence="3">
    <location>
        <begin position="254"/>
        <end position="288"/>
    </location>
</feature>
<dbReference type="Pfam" id="PF01535">
    <property type="entry name" value="PPR"/>
    <property type="match status" value="1"/>
</dbReference>
<dbReference type="PANTHER" id="PTHR47939">
    <property type="entry name" value="MEMBRANE-ASSOCIATED SALT-INDUCIBLE PROTEIN-LIKE"/>
    <property type="match status" value="1"/>
</dbReference>
<feature type="repeat" description="PPR" evidence="3">
    <location>
        <begin position="460"/>
        <end position="494"/>
    </location>
</feature>
<feature type="repeat" description="PPR" evidence="3">
    <location>
        <begin position="425"/>
        <end position="459"/>
    </location>
</feature>